<comment type="caution">
    <text evidence="1">The sequence shown here is derived from an EMBL/GenBank/DDBJ whole genome shotgun (WGS) entry which is preliminary data.</text>
</comment>
<dbReference type="AlphaFoldDB" id="A0A813NX64"/>
<sequence length="133" mass="15868">MILPIQQSPRSAVWGHHYLERKFHSYPLPTLHYRRDYLAYSEWILYHFNLLSKFQLTPSQQELQKKREIEQIHMCLESCSRKRQTAPSDDYTSEWIVELSRRGHNNSEIYNADELVQALLTALPDHSNSQLRV</sequence>
<evidence type="ECO:0000313" key="1">
    <source>
        <dbReference type="EMBL" id="CAF0742746.1"/>
    </source>
</evidence>
<evidence type="ECO:0000313" key="3">
    <source>
        <dbReference type="Proteomes" id="UP000663828"/>
    </source>
</evidence>
<dbReference type="EMBL" id="CAJNOR010000002">
    <property type="protein sequence ID" value="CAF0744513.1"/>
    <property type="molecule type" value="Genomic_DNA"/>
</dbReference>
<protein>
    <submittedName>
        <fullName evidence="1">Uncharacterized protein</fullName>
    </submittedName>
</protein>
<reference evidence="1" key="1">
    <citation type="submission" date="2021-02" db="EMBL/GenBank/DDBJ databases">
        <authorList>
            <person name="Nowell W R."/>
        </authorList>
    </citation>
    <scope>NUCLEOTIDE SEQUENCE</scope>
</reference>
<evidence type="ECO:0000313" key="2">
    <source>
        <dbReference type="EMBL" id="CAF0744513.1"/>
    </source>
</evidence>
<organism evidence="1 4">
    <name type="scientific">Adineta ricciae</name>
    <name type="common">Rotifer</name>
    <dbReference type="NCBI Taxonomy" id="249248"/>
    <lineage>
        <taxon>Eukaryota</taxon>
        <taxon>Metazoa</taxon>
        <taxon>Spiralia</taxon>
        <taxon>Gnathifera</taxon>
        <taxon>Rotifera</taxon>
        <taxon>Eurotatoria</taxon>
        <taxon>Bdelloidea</taxon>
        <taxon>Adinetida</taxon>
        <taxon>Adinetidae</taxon>
        <taxon>Adineta</taxon>
    </lineage>
</organism>
<dbReference type="Proteomes" id="UP000663852">
    <property type="component" value="Unassembled WGS sequence"/>
</dbReference>
<evidence type="ECO:0000313" key="4">
    <source>
        <dbReference type="Proteomes" id="UP000663852"/>
    </source>
</evidence>
<accession>A0A813NX64</accession>
<dbReference type="EMBL" id="CAJNOJ010000004">
    <property type="protein sequence ID" value="CAF0742746.1"/>
    <property type="molecule type" value="Genomic_DNA"/>
</dbReference>
<keyword evidence="3" id="KW-1185">Reference proteome</keyword>
<proteinExistence type="predicted"/>
<gene>
    <name evidence="1" type="ORF">EDS130_LOCUS1834</name>
    <name evidence="2" type="ORF">XAT740_LOCUS87</name>
</gene>
<name>A0A813NX64_ADIRI</name>
<dbReference type="Proteomes" id="UP000663828">
    <property type="component" value="Unassembled WGS sequence"/>
</dbReference>